<proteinExistence type="predicted"/>
<feature type="transmembrane region" description="Helical" evidence="1">
    <location>
        <begin position="40"/>
        <end position="65"/>
    </location>
</feature>
<evidence type="ECO:0000313" key="2">
    <source>
        <dbReference type="EMBL" id="SEM98237.1"/>
    </source>
</evidence>
<keyword evidence="1" id="KW-0472">Membrane</keyword>
<accession>A0A1H8CVP3</accession>
<dbReference type="RefSeq" id="WP_092656467.1">
    <property type="nucleotide sequence ID" value="NZ_FOCX01000001.1"/>
</dbReference>
<keyword evidence="1" id="KW-1133">Transmembrane helix</keyword>
<dbReference type="EMBL" id="FOCX01000001">
    <property type="protein sequence ID" value="SEM98237.1"/>
    <property type="molecule type" value="Genomic_DNA"/>
</dbReference>
<keyword evidence="3" id="KW-1185">Reference proteome</keyword>
<organism evidence="2 3">
    <name type="scientific">Halorientalis persicus</name>
    <dbReference type="NCBI Taxonomy" id="1367881"/>
    <lineage>
        <taxon>Archaea</taxon>
        <taxon>Methanobacteriati</taxon>
        <taxon>Methanobacteriota</taxon>
        <taxon>Stenosarchaea group</taxon>
        <taxon>Halobacteria</taxon>
        <taxon>Halobacteriales</taxon>
        <taxon>Haloarculaceae</taxon>
        <taxon>Halorientalis</taxon>
    </lineage>
</organism>
<dbReference type="Pfam" id="PF26072">
    <property type="entry name" value="DUF8029"/>
    <property type="match status" value="1"/>
</dbReference>
<reference evidence="3" key="1">
    <citation type="submission" date="2016-10" db="EMBL/GenBank/DDBJ databases">
        <authorList>
            <person name="Varghese N."/>
            <person name="Submissions S."/>
        </authorList>
    </citation>
    <scope>NUCLEOTIDE SEQUENCE [LARGE SCALE GENOMIC DNA]</scope>
    <source>
        <strain evidence="3">IBRC-M 10043</strain>
    </source>
</reference>
<evidence type="ECO:0000256" key="1">
    <source>
        <dbReference type="SAM" id="Phobius"/>
    </source>
</evidence>
<dbReference type="Proteomes" id="UP000198775">
    <property type="component" value="Unassembled WGS sequence"/>
</dbReference>
<name>A0A1H8CVP3_9EURY</name>
<dbReference type="AlphaFoldDB" id="A0A1H8CVP3"/>
<keyword evidence="1" id="KW-0812">Transmembrane</keyword>
<sequence>MLPVQLGPLGSPPALLLGLLALAAVIVVGRILLSLAWKLVVIALVVVAALWVLGAISLGDVLVAAPY</sequence>
<gene>
    <name evidence="2" type="ORF">SAMN05216388_100176</name>
</gene>
<protein>
    <submittedName>
        <fullName evidence="2">Uncharacterized protein</fullName>
    </submittedName>
</protein>
<evidence type="ECO:0000313" key="3">
    <source>
        <dbReference type="Proteomes" id="UP000198775"/>
    </source>
</evidence>
<dbReference type="InterPro" id="IPR058342">
    <property type="entry name" value="DUF8029"/>
</dbReference>
<feature type="transmembrane region" description="Helical" evidence="1">
    <location>
        <begin position="12"/>
        <end position="33"/>
    </location>
</feature>